<dbReference type="SUPFAM" id="SSF49384">
    <property type="entry name" value="Carbohydrate-binding domain"/>
    <property type="match status" value="1"/>
</dbReference>
<dbReference type="AlphaFoldDB" id="A0A6I4M2I6"/>
<keyword evidence="6 7" id="KW-0067">ATP-binding</keyword>
<dbReference type="GO" id="GO:0030247">
    <property type="term" value="F:polysaccharide binding"/>
    <property type="evidence" value="ECO:0007669"/>
    <property type="project" value="UniProtKB-UniRule"/>
</dbReference>
<dbReference type="EMBL" id="WBMS02000004">
    <property type="protein sequence ID" value="MVZ99972.1"/>
    <property type="molecule type" value="Genomic_DNA"/>
</dbReference>
<evidence type="ECO:0000256" key="4">
    <source>
        <dbReference type="ARBA" id="ARBA00022741"/>
    </source>
</evidence>
<dbReference type="GO" id="GO:0005975">
    <property type="term" value="P:carbohydrate metabolic process"/>
    <property type="evidence" value="ECO:0007669"/>
    <property type="project" value="InterPro"/>
</dbReference>
<evidence type="ECO:0000256" key="5">
    <source>
        <dbReference type="ARBA" id="ARBA00022777"/>
    </source>
</evidence>
<organism evidence="11 12">
    <name type="scientific">Actinomadura physcomitrii</name>
    <dbReference type="NCBI Taxonomy" id="2650748"/>
    <lineage>
        <taxon>Bacteria</taxon>
        <taxon>Bacillati</taxon>
        <taxon>Actinomycetota</taxon>
        <taxon>Actinomycetes</taxon>
        <taxon>Streptosporangiales</taxon>
        <taxon>Thermomonosporaceae</taxon>
        <taxon>Actinomadura</taxon>
    </lineage>
</organism>
<feature type="domain" description="CBM2" evidence="10">
    <location>
        <begin position="376"/>
        <end position="484"/>
    </location>
</feature>
<feature type="compositionally biased region" description="Low complexity" evidence="8">
    <location>
        <begin position="296"/>
        <end position="313"/>
    </location>
</feature>
<dbReference type="SMART" id="SM00220">
    <property type="entry name" value="S_TKc"/>
    <property type="match status" value="1"/>
</dbReference>
<dbReference type="InterPro" id="IPR008965">
    <property type="entry name" value="CBM2/CBM3_carb-bd_dom_sf"/>
</dbReference>
<dbReference type="InterPro" id="IPR001919">
    <property type="entry name" value="CBD2"/>
</dbReference>
<dbReference type="Gene3D" id="2.60.40.290">
    <property type="match status" value="1"/>
</dbReference>
<evidence type="ECO:0000256" key="6">
    <source>
        <dbReference type="ARBA" id="ARBA00022840"/>
    </source>
</evidence>
<evidence type="ECO:0000256" key="8">
    <source>
        <dbReference type="SAM" id="MobiDB-lite"/>
    </source>
</evidence>
<gene>
    <name evidence="11" type="ORF">F8568_006190</name>
</gene>
<dbReference type="PANTHER" id="PTHR43289">
    <property type="entry name" value="MITOGEN-ACTIVATED PROTEIN KINASE KINASE KINASE 20-RELATED"/>
    <property type="match status" value="1"/>
</dbReference>
<dbReference type="Gene3D" id="1.10.510.10">
    <property type="entry name" value="Transferase(Phosphotransferase) domain 1"/>
    <property type="match status" value="1"/>
</dbReference>
<feature type="compositionally biased region" description="Pro residues" evidence="8">
    <location>
        <begin position="314"/>
        <end position="326"/>
    </location>
</feature>
<dbReference type="SMART" id="SM00637">
    <property type="entry name" value="CBD_II"/>
    <property type="match status" value="1"/>
</dbReference>
<evidence type="ECO:0000256" key="3">
    <source>
        <dbReference type="ARBA" id="ARBA00022679"/>
    </source>
</evidence>
<dbReference type="PROSITE" id="PS51173">
    <property type="entry name" value="CBM2"/>
    <property type="match status" value="1"/>
</dbReference>
<name>A0A6I4M2I6_9ACTN</name>
<dbReference type="PROSITE" id="PS50011">
    <property type="entry name" value="PROTEIN_KINASE_DOM"/>
    <property type="match status" value="1"/>
</dbReference>
<keyword evidence="3" id="KW-0808">Transferase</keyword>
<dbReference type="InterPro" id="IPR008271">
    <property type="entry name" value="Ser/Thr_kinase_AS"/>
</dbReference>
<dbReference type="Proteomes" id="UP000462055">
    <property type="component" value="Unassembled WGS sequence"/>
</dbReference>
<evidence type="ECO:0000256" key="7">
    <source>
        <dbReference type="PROSITE-ProRule" id="PRU10141"/>
    </source>
</evidence>
<dbReference type="InterPro" id="IPR011009">
    <property type="entry name" value="Kinase-like_dom_sf"/>
</dbReference>
<keyword evidence="12" id="KW-1185">Reference proteome</keyword>
<dbReference type="GO" id="GO:0004674">
    <property type="term" value="F:protein serine/threonine kinase activity"/>
    <property type="evidence" value="ECO:0007669"/>
    <property type="project" value="UniProtKB-KW"/>
</dbReference>
<comment type="caution">
    <text evidence="11">The sequence shown here is derived from an EMBL/GenBank/DDBJ whole genome shotgun (WGS) entry which is preliminary data.</text>
</comment>
<feature type="binding site" evidence="7">
    <location>
        <position position="44"/>
    </location>
    <ligand>
        <name>ATP</name>
        <dbReference type="ChEBI" id="CHEBI:30616"/>
    </ligand>
</feature>
<feature type="region of interest" description="Disordered" evidence="8">
    <location>
        <begin position="271"/>
        <end position="331"/>
    </location>
</feature>
<protein>
    <recommendedName>
        <fullName evidence="1">non-specific serine/threonine protein kinase</fullName>
        <ecNumber evidence="1">2.7.11.1</ecNumber>
    </recommendedName>
</protein>
<proteinExistence type="predicted"/>
<keyword evidence="5 11" id="KW-0418">Kinase</keyword>
<evidence type="ECO:0000313" key="12">
    <source>
        <dbReference type="Proteomes" id="UP000462055"/>
    </source>
</evidence>
<dbReference type="GO" id="GO:0005524">
    <property type="term" value="F:ATP binding"/>
    <property type="evidence" value="ECO:0007669"/>
    <property type="project" value="UniProtKB-UniRule"/>
</dbReference>
<dbReference type="RefSeq" id="WP_151592338.1">
    <property type="nucleotide sequence ID" value="NZ_WBMS02000004.1"/>
</dbReference>
<dbReference type="PROSITE" id="PS00108">
    <property type="entry name" value="PROTEIN_KINASE_ST"/>
    <property type="match status" value="1"/>
</dbReference>
<dbReference type="InterPro" id="IPR000719">
    <property type="entry name" value="Prot_kinase_dom"/>
</dbReference>
<reference evidence="11" key="1">
    <citation type="submission" date="2019-12" db="EMBL/GenBank/DDBJ databases">
        <title>Actinomadura physcomitrii sp. nov., a novel actinomycete isolated from moss [Physcomitrium sphaericum (Ludw) Fuernr].</title>
        <authorList>
            <person name="Zhuang X."/>
        </authorList>
    </citation>
    <scope>NUCLEOTIDE SEQUENCE [LARGE SCALE GENOMIC DNA]</scope>
    <source>
        <strain evidence="11">LD22</strain>
    </source>
</reference>
<evidence type="ECO:0000313" key="11">
    <source>
        <dbReference type="EMBL" id="MVZ99972.1"/>
    </source>
</evidence>
<feature type="domain" description="Protein kinase" evidence="9">
    <location>
        <begin position="15"/>
        <end position="273"/>
    </location>
</feature>
<evidence type="ECO:0000256" key="1">
    <source>
        <dbReference type="ARBA" id="ARBA00012513"/>
    </source>
</evidence>
<evidence type="ECO:0000256" key="2">
    <source>
        <dbReference type="ARBA" id="ARBA00022527"/>
    </source>
</evidence>
<dbReference type="Pfam" id="PF00553">
    <property type="entry name" value="CBM_2"/>
    <property type="match status" value="1"/>
</dbReference>
<dbReference type="EC" id="2.7.11.1" evidence="1"/>
<keyword evidence="2" id="KW-0723">Serine/threonine-protein kinase</keyword>
<dbReference type="PANTHER" id="PTHR43289:SF6">
    <property type="entry name" value="SERINE_THREONINE-PROTEIN KINASE NEKL-3"/>
    <property type="match status" value="1"/>
</dbReference>
<evidence type="ECO:0000259" key="9">
    <source>
        <dbReference type="PROSITE" id="PS50011"/>
    </source>
</evidence>
<dbReference type="InterPro" id="IPR017441">
    <property type="entry name" value="Protein_kinase_ATP_BS"/>
</dbReference>
<dbReference type="Gene3D" id="3.30.200.20">
    <property type="entry name" value="Phosphorylase Kinase, domain 1"/>
    <property type="match status" value="1"/>
</dbReference>
<accession>A0A6I4M2I6</accession>
<keyword evidence="4 7" id="KW-0547">Nucleotide-binding</keyword>
<sequence>MPEIVAPGDRLGERYLLEAPLGAGGMATVWRATDLVLDRAVAVKVPAEGWPEDLARRFREEAKAAAGLAHPSITGVYDYGEDDVTPRTGRYAQRRRVPYVVMELLDGETLAARLERGPMPWREAAAVCARIADALAAAHAAGIVHRDIKPANVFLTPVGVKVLDFGIAFTGTPGGPVLGTPAYVAPELLAGAEPGPSADVFSLGVVLNQALTGDAPAPVAGALPDGVPAQVADLCRRCLDEDPGARPAAPEAARILAAAAGVQLAAFPQHAQVADERREGAGDSPTRVLDEPLPEPSGESAAASAPVLGEAPQAGPPQTGPPPGGRPVPSRRPLVIAGAAVGAAGLAALLIGVLTPDSSPDAAGPSKGPAPSGTSATAAVTACSVAYRIDGSWPQGFQATVRITNLGTAAIDGWRLGFDLPDGQSITQVWNAGQRQDGASVTVTAADWNRSIPPRGTVEFGFLGRRDGGGGRPSRFTLNGGECR</sequence>
<dbReference type="PROSITE" id="PS00107">
    <property type="entry name" value="PROTEIN_KINASE_ATP"/>
    <property type="match status" value="1"/>
</dbReference>
<dbReference type="CDD" id="cd14014">
    <property type="entry name" value="STKc_PknB_like"/>
    <property type="match status" value="1"/>
</dbReference>
<dbReference type="InterPro" id="IPR012291">
    <property type="entry name" value="CBM2_carb-bd_dom_sf"/>
</dbReference>
<evidence type="ECO:0000259" key="10">
    <source>
        <dbReference type="PROSITE" id="PS51173"/>
    </source>
</evidence>
<dbReference type="GO" id="GO:0004553">
    <property type="term" value="F:hydrolase activity, hydrolyzing O-glycosyl compounds"/>
    <property type="evidence" value="ECO:0007669"/>
    <property type="project" value="InterPro"/>
</dbReference>
<dbReference type="SUPFAM" id="SSF56112">
    <property type="entry name" value="Protein kinase-like (PK-like)"/>
    <property type="match status" value="1"/>
</dbReference>
<dbReference type="Pfam" id="PF00069">
    <property type="entry name" value="Pkinase"/>
    <property type="match status" value="1"/>
</dbReference>